<sequence>MLEYDTVSRHQQHVILQHRDVKEGLDTMCLLLKSIPNTLLIIKRGIIATITECIDNEDERQQGPDFQKLRYAIVPVEKHVQFHI</sequence>
<evidence type="ECO:0000313" key="1">
    <source>
        <dbReference type="EMBL" id="EMP35792.1"/>
    </source>
</evidence>
<reference evidence="2" key="1">
    <citation type="journal article" date="2013" name="Nat. Genet.">
        <title>The draft genomes of soft-shell turtle and green sea turtle yield insights into the development and evolution of the turtle-specific body plan.</title>
        <authorList>
            <person name="Wang Z."/>
            <person name="Pascual-Anaya J."/>
            <person name="Zadissa A."/>
            <person name="Li W."/>
            <person name="Niimura Y."/>
            <person name="Huang Z."/>
            <person name="Li C."/>
            <person name="White S."/>
            <person name="Xiong Z."/>
            <person name="Fang D."/>
            <person name="Wang B."/>
            <person name="Ming Y."/>
            <person name="Chen Y."/>
            <person name="Zheng Y."/>
            <person name="Kuraku S."/>
            <person name="Pignatelli M."/>
            <person name="Herrero J."/>
            <person name="Beal K."/>
            <person name="Nozawa M."/>
            <person name="Li Q."/>
            <person name="Wang J."/>
            <person name="Zhang H."/>
            <person name="Yu L."/>
            <person name="Shigenobu S."/>
            <person name="Wang J."/>
            <person name="Liu J."/>
            <person name="Flicek P."/>
            <person name="Searle S."/>
            <person name="Wang J."/>
            <person name="Kuratani S."/>
            <person name="Yin Y."/>
            <person name="Aken B."/>
            <person name="Zhang G."/>
            <person name="Irie N."/>
        </authorList>
    </citation>
    <scope>NUCLEOTIDE SEQUENCE [LARGE SCALE GENOMIC DNA]</scope>
</reference>
<organism evidence="1 2">
    <name type="scientific">Chelonia mydas</name>
    <name type="common">Green sea-turtle</name>
    <name type="synonym">Chelonia agassizi</name>
    <dbReference type="NCBI Taxonomy" id="8469"/>
    <lineage>
        <taxon>Eukaryota</taxon>
        <taxon>Metazoa</taxon>
        <taxon>Chordata</taxon>
        <taxon>Craniata</taxon>
        <taxon>Vertebrata</taxon>
        <taxon>Euteleostomi</taxon>
        <taxon>Archelosauria</taxon>
        <taxon>Testudinata</taxon>
        <taxon>Testudines</taxon>
        <taxon>Cryptodira</taxon>
        <taxon>Durocryptodira</taxon>
        <taxon>Americhelydia</taxon>
        <taxon>Chelonioidea</taxon>
        <taxon>Cheloniidae</taxon>
        <taxon>Chelonia</taxon>
    </lineage>
</organism>
<gene>
    <name evidence="1" type="ORF">UY3_07029</name>
</gene>
<evidence type="ECO:0000313" key="2">
    <source>
        <dbReference type="Proteomes" id="UP000031443"/>
    </source>
</evidence>
<keyword evidence="2" id="KW-1185">Reference proteome</keyword>
<dbReference type="Proteomes" id="UP000031443">
    <property type="component" value="Unassembled WGS sequence"/>
</dbReference>
<accession>M7C5L2</accession>
<name>M7C5L2_CHEMY</name>
<protein>
    <submittedName>
        <fullName evidence="1">Uncharacterized protein</fullName>
    </submittedName>
</protein>
<proteinExistence type="predicted"/>
<dbReference type="AlphaFoldDB" id="M7C5L2"/>
<dbReference type="EMBL" id="KB527578">
    <property type="protein sequence ID" value="EMP35792.1"/>
    <property type="molecule type" value="Genomic_DNA"/>
</dbReference>